<evidence type="ECO:0000256" key="4">
    <source>
        <dbReference type="ARBA" id="ARBA00022989"/>
    </source>
</evidence>
<dbReference type="GO" id="GO:0047134">
    <property type="term" value="F:protein-disulfide reductase [NAD(P)H] activity"/>
    <property type="evidence" value="ECO:0007669"/>
    <property type="project" value="UniProtKB-EC"/>
</dbReference>
<feature type="transmembrane region" description="Helical" evidence="6">
    <location>
        <begin position="203"/>
        <end position="224"/>
    </location>
</feature>
<accession>A0A8A0RMH9</accession>
<evidence type="ECO:0000256" key="3">
    <source>
        <dbReference type="ARBA" id="ARBA00022692"/>
    </source>
</evidence>
<keyword evidence="9" id="KW-1185">Reference proteome</keyword>
<feature type="domain" description="Cytochrome C biogenesis protein transmembrane" evidence="7">
    <location>
        <begin position="12"/>
        <end position="222"/>
    </location>
</feature>
<feature type="transmembrane region" description="Helical" evidence="6">
    <location>
        <begin position="130"/>
        <end position="159"/>
    </location>
</feature>
<dbReference type="KEGG" id="kme:H0A61_01816"/>
<keyword evidence="5 6" id="KW-0472">Membrane</keyword>
<dbReference type="PANTHER" id="PTHR31272:SF4">
    <property type="entry name" value="CYTOCHROME C-TYPE BIOGENESIS PROTEIN HI_1454-RELATED"/>
    <property type="match status" value="1"/>
</dbReference>
<evidence type="ECO:0000256" key="1">
    <source>
        <dbReference type="ARBA" id="ARBA00004141"/>
    </source>
</evidence>
<reference evidence="8" key="1">
    <citation type="submission" date="2020-07" db="EMBL/GenBank/DDBJ databases">
        <title>Koleobacter methoxysyntrophicus gen. nov., sp. nov., a novel anaerobic bacterium isolated from deep subsurface oil field and proposal of Koleobacterales ord. nov. in the phylum Firmicutes.</title>
        <authorList>
            <person name="Sakamoto S."/>
            <person name="Tamaki H."/>
        </authorList>
    </citation>
    <scope>NUCLEOTIDE SEQUENCE</scope>
    <source>
        <strain evidence="8">NRmbB1</strain>
    </source>
</reference>
<organism evidence="8 9">
    <name type="scientific">Koleobacter methoxysyntrophicus</name>
    <dbReference type="NCBI Taxonomy" id="2751313"/>
    <lineage>
        <taxon>Bacteria</taxon>
        <taxon>Bacillati</taxon>
        <taxon>Bacillota</taxon>
        <taxon>Clostridia</taxon>
        <taxon>Koleobacterales</taxon>
        <taxon>Koleobacteraceae</taxon>
        <taxon>Koleobacter</taxon>
    </lineage>
</organism>
<dbReference type="Pfam" id="PF02683">
    <property type="entry name" value="DsbD_TM"/>
    <property type="match status" value="1"/>
</dbReference>
<proteinExistence type="inferred from homology"/>
<evidence type="ECO:0000256" key="5">
    <source>
        <dbReference type="ARBA" id="ARBA00023136"/>
    </source>
</evidence>
<dbReference type="InterPro" id="IPR003834">
    <property type="entry name" value="Cyt_c_assmbl_TM_dom"/>
</dbReference>
<keyword evidence="3 6" id="KW-0812">Transmembrane</keyword>
<gene>
    <name evidence="8" type="primary">dsbD</name>
    <name evidence="8" type="ORF">H0A61_01816</name>
</gene>
<evidence type="ECO:0000313" key="8">
    <source>
        <dbReference type="EMBL" id="QSQ09453.1"/>
    </source>
</evidence>
<dbReference type="RefSeq" id="WP_206706813.1">
    <property type="nucleotide sequence ID" value="NZ_CP059066.1"/>
</dbReference>
<sequence>MIEISGQEVGFFVAFGAGMLSFFSPCVLPLVPAYITFLAGTALEGDSAKNRRFLFLKAIGFIVGFSLIFTAMGASASLIGKFLLKNRLLYRKISGIVIVLFGVHMTGIFNIKPLYREKRFIRLSSMDKSWFSPFVIGCAFAAGWTPCVGPILASILLYAGTGETVSFGVFLLTAYSMGLAVPFIITSMALNWFMKIFKKSSRLLPHISALSGVILIIFGIMIYFNKIALLSRYLDWFNVF</sequence>
<dbReference type="AlphaFoldDB" id="A0A8A0RMH9"/>
<dbReference type="InterPro" id="IPR051790">
    <property type="entry name" value="Cytochrome_c-biogenesis_DsbD"/>
</dbReference>
<keyword evidence="4 6" id="KW-1133">Transmembrane helix</keyword>
<comment type="subcellular location">
    <subcellularLocation>
        <location evidence="1">Membrane</location>
        <topology evidence="1">Multi-pass membrane protein</topology>
    </subcellularLocation>
</comment>
<dbReference type="EMBL" id="CP059066">
    <property type="protein sequence ID" value="QSQ09453.1"/>
    <property type="molecule type" value="Genomic_DNA"/>
</dbReference>
<dbReference type="Proteomes" id="UP000662904">
    <property type="component" value="Chromosome"/>
</dbReference>
<dbReference type="PANTHER" id="PTHR31272">
    <property type="entry name" value="CYTOCHROME C-TYPE BIOGENESIS PROTEIN HI_1454-RELATED"/>
    <property type="match status" value="1"/>
</dbReference>
<name>A0A8A0RMH9_9FIRM</name>
<evidence type="ECO:0000259" key="7">
    <source>
        <dbReference type="Pfam" id="PF02683"/>
    </source>
</evidence>
<evidence type="ECO:0000256" key="2">
    <source>
        <dbReference type="ARBA" id="ARBA00006143"/>
    </source>
</evidence>
<dbReference type="GO" id="GO:0016020">
    <property type="term" value="C:membrane"/>
    <property type="evidence" value="ECO:0007669"/>
    <property type="project" value="UniProtKB-SubCell"/>
</dbReference>
<feature type="transmembrane region" description="Helical" evidence="6">
    <location>
        <begin position="58"/>
        <end position="83"/>
    </location>
</feature>
<comment type="similarity">
    <text evidence="2">Belongs to the DsbD family.</text>
</comment>
<evidence type="ECO:0000313" key="9">
    <source>
        <dbReference type="Proteomes" id="UP000662904"/>
    </source>
</evidence>
<dbReference type="GO" id="GO:0017004">
    <property type="term" value="P:cytochrome complex assembly"/>
    <property type="evidence" value="ECO:0007669"/>
    <property type="project" value="InterPro"/>
</dbReference>
<dbReference type="EC" id="1.8.1.8" evidence="8"/>
<feature type="transmembrane region" description="Helical" evidence="6">
    <location>
        <begin position="89"/>
        <end position="109"/>
    </location>
</feature>
<feature type="transmembrane region" description="Helical" evidence="6">
    <location>
        <begin position="165"/>
        <end position="191"/>
    </location>
</feature>
<feature type="transmembrane region" description="Helical" evidence="6">
    <location>
        <begin position="12"/>
        <end position="37"/>
    </location>
</feature>
<keyword evidence="8" id="KW-0560">Oxidoreductase</keyword>
<evidence type="ECO:0000256" key="6">
    <source>
        <dbReference type="SAM" id="Phobius"/>
    </source>
</evidence>
<protein>
    <submittedName>
        <fullName evidence="8">Thiol:disulfide interchange protein DsbD</fullName>
        <ecNumber evidence="8">1.8.1.8</ecNumber>
    </submittedName>
</protein>